<evidence type="ECO:0000259" key="5">
    <source>
        <dbReference type="Pfam" id="PF00174"/>
    </source>
</evidence>
<dbReference type="GO" id="GO:0020037">
    <property type="term" value="F:heme binding"/>
    <property type="evidence" value="ECO:0007669"/>
    <property type="project" value="TreeGrafter"/>
</dbReference>
<dbReference type="Proteomes" id="UP000004814">
    <property type="component" value="Unassembled WGS sequence"/>
</dbReference>
<dbReference type="PROSITE" id="PS51318">
    <property type="entry name" value="TAT"/>
    <property type="match status" value="1"/>
</dbReference>
<dbReference type="PANTHER" id="PTHR19372:SF7">
    <property type="entry name" value="SULFITE OXIDASE, MITOCHONDRIAL"/>
    <property type="match status" value="1"/>
</dbReference>
<evidence type="ECO:0000256" key="3">
    <source>
        <dbReference type="ARBA" id="ARBA00022723"/>
    </source>
</evidence>
<dbReference type="EMBL" id="ABLK01000030">
    <property type="protein sequence ID" value="EDT42731.1"/>
    <property type="molecule type" value="Genomic_DNA"/>
</dbReference>
<dbReference type="SUPFAM" id="SSF81296">
    <property type="entry name" value="E set domains"/>
    <property type="match status" value="1"/>
</dbReference>
<dbReference type="AlphaFoldDB" id="B1T108"/>
<evidence type="ECO:0000313" key="7">
    <source>
        <dbReference type="EMBL" id="EDT42731.1"/>
    </source>
</evidence>
<dbReference type="SUPFAM" id="SSF56524">
    <property type="entry name" value="Oxidoreductase molybdopterin-binding domain"/>
    <property type="match status" value="1"/>
</dbReference>
<dbReference type="InterPro" id="IPR006311">
    <property type="entry name" value="TAT_signal"/>
</dbReference>
<dbReference type="Gene3D" id="3.90.420.10">
    <property type="entry name" value="Oxidoreductase, molybdopterin-binding domain"/>
    <property type="match status" value="1"/>
</dbReference>
<dbReference type="PATRIC" id="fig|396597.7.peg.6813"/>
<dbReference type="Pfam" id="PF00174">
    <property type="entry name" value="Oxidored_molyb"/>
    <property type="match status" value="1"/>
</dbReference>
<reference evidence="7 8" key="1">
    <citation type="submission" date="2008-03" db="EMBL/GenBank/DDBJ databases">
        <title>Sequencing of the draft genome and assembly of Burkholderia ambifaria MEX-5.</title>
        <authorList>
            <consortium name="US DOE Joint Genome Institute (JGI-PGF)"/>
            <person name="Copeland A."/>
            <person name="Lucas S."/>
            <person name="Lapidus A."/>
            <person name="Glavina del Rio T."/>
            <person name="Dalin E."/>
            <person name="Tice H."/>
            <person name="Bruce D."/>
            <person name="Goodwin L."/>
            <person name="Pitluck S."/>
            <person name="Larimer F."/>
            <person name="Land M.L."/>
            <person name="Hauser L."/>
            <person name="Tiedje J."/>
            <person name="Richardson P."/>
        </authorList>
    </citation>
    <scope>NUCLEOTIDE SEQUENCE [LARGE SCALE GENOMIC DNA]</scope>
    <source>
        <strain evidence="7 8">MEX-5</strain>
    </source>
</reference>
<dbReference type="PRINTS" id="PR00407">
    <property type="entry name" value="EUMOPTERIN"/>
</dbReference>
<dbReference type="GO" id="GO:0030151">
    <property type="term" value="F:molybdenum ion binding"/>
    <property type="evidence" value="ECO:0007669"/>
    <property type="project" value="InterPro"/>
</dbReference>
<proteinExistence type="predicted"/>
<comment type="caution">
    <text evidence="7">The sequence shown here is derived from an EMBL/GenBank/DDBJ whole genome shotgun (WGS) entry which is preliminary data.</text>
</comment>
<dbReference type="InterPro" id="IPR008335">
    <property type="entry name" value="Mopterin_OxRdtase_euk"/>
</dbReference>
<dbReference type="InterPro" id="IPR036374">
    <property type="entry name" value="OxRdtase_Mopterin-bd_sf"/>
</dbReference>
<keyword evidence="4" id="KW-0560">Oxidoreductase</keyword>
<comment type="cofactor">
    <cofactor evidence="1">
        <name>Mo-molybdopterin</name>
        <dbReference type="ChEBI" id="CHEBI:71302"/>
    </cofactor>
</comment>
<evidence type="ECO:0000256" key="4">
    <source>
        <dbReference type="ARBA" id="ARBA00023002"/>
    </source>
</evidence>
<evidence type="ECO:0000259" key="6">
    <source>
        <dbReference type="Pfam" id="PF03404"/>
    </source>
</evidence>
<accession>B1T108</accession>
<name>B1T108_9BURK</name>
<keyword evidence="2" id="KW-0500">Molybdenum</keyword>
<dbReference type="GO" id="GO:0043546">
    <property type="term" value="F:molybdopterin cofactor binding"/>
    <property type="evidence" value="ECO:0007669"/>
    <property type="project" value="TreeGrafter"/>
</dbReference>
<gene>
    <name evidence="7" type="ORF">BamMEX5DRAFT_1474</name>
</gene>
<dbReference type="Gene3D" id="2.60.40.650">
    <property type="match status" value="1"/>
</dbReference>
<dbReference type="GO" id="GO:0008482">
    <property type="term" value="F:sulfite oxidase activity"/>
    <property type="evidence" value="ECO:0007669"/>
    <property type="project" value="TreeGrafter"/>
</dbReference>
<dbReference type="Pfam" id="PF03404">
    <property type="entry name" value="Mo-co_dimer"/>
    <property type="match status" value="1"/>
</dbReference>
<feature type="domain" description="Moybdenum cofactor oxidoreductase dimerisation" evidence="6">
    <location>
        <begin position="312"/>
        <end position="405"/>
    </location>
</feature>
<evidence type="ECO:0000256" key="1">
    <source>
        <dbReference type="ARBA" id="ARBA00001924"/>
    </source>
</evidence>
<dbReference type="GO" id="GO:0006790">
    <property type="term" value="P:sulfur compound metabolic process"/>
    <property type="evidence" value="ECO:0007669"/>
    <property type="project" value="TreeGrafter"/>
</dbReference>
<feature type="domain" description="Oxidoreductase molybdopterin-binding" evidence="5">
    <location>
        <begin position="99"/>
        <end position="270"/>
    </location>
</feature>
<evidence type="ECO:0000256" key="2">
    <source>
        <dbReference type="ARBA" id="ARBA00022505"/>
    </source>
</evidence>
<dbReference type="InterPro" id="IPR000572">
    <property type="entry name" value="OxRdtase_Mopterin-bd_dom"/>
</dbReference>
<dbReference type="RefSeq" id="WP_006757460.1">
    <property type="nucleotide sequence ID" value="NZ_ABLK01000030.1"/>
</dbReference>
<protein>
    <submittedName>
        <fullName evidence="7">Oxidoreductase molybdopterin binding</fullName>
    </submittedName>
</protein>
<sequence>MSQHDHDPVSPHRRRLLGGLGVMGAAAFMMPTLARGMQSGTIELPFENGSRPLTSDLPQKSNVILQRTRPPLLETPFDVFDQGVFTPNDRFYVRWHLANIPDSIDPATYRVAVHGAVKRTLNLSLDDLMRRFPRYEIAAVNQCSGNSRGFFSPRVPGGQWGNGAMGNALWKGVRLKDVLDHAGVRANAVCVRFNGLDSGVIPQTPKFLKSVEIDHARDGEVMLAYAMNGEPLPLLNGYPLRLVVPGWYATYWVKMVTDIEVLNTPDDNFWTAKAYKVPANHFANVRPGETDVPQIPINRMLPRSFFTNMRTGDKVGAGQQVHVRGIAFGGIKALARVQLSTDGGRSWADTQLGHDYGKYSFRQWQTNVRFAQRGPQMLMVRAIDSTGQAQPATPNWNGAGFMRNVIESIQLDVA</sequence>
<evidence type="ECO:0000313" key="8">
    <source>
        <dbReference type="Proteomes" id="UP000004814"/>
    </source>
</evidence>
<organism evidence="7 8">
    <name type="scientific">Burkholderia ambifaria MEX-5</name>
    <dbReference type="NCBI Taxonomy" id="396597"/>
    <lineage>
        <taxon>Bacteria</taxon>
        <taxon>Pseudomonadati</taxon>
        <taxon>Pseudomonadota</taxon>
        <taxon>Betaproteobacteria</taxon>
        <taxon>Burkholderiales</taxon>
        <taxon>Burkholderiaceae</taxon>
        <taxon>Burkholderia</taxon>
        <taxon>Burkholderia cepacia complex</taxon>
    </lineage>
</organism>
<dbReference type="InterPro" id="IPR014756">
    <property type="entry name" value="Ig_E-set"/>
</dbReference>
<dbReference type="PANTHER" id="PTHR19372">
    <property type="entry name" value="SULFITE REDUCTASE"/>
    <property type="match status" value="1"/>
</dbReference>
<keyword evidence="3" id="KW-0479">Metal-binding</keyword>
<dbReference type="InterPro" id="IPR005066">
    <property type="entry name" value="MoCF_OxRdtse_dimer"/>
</dbReference>